<evidence type="ECO:0000256" key="1">
    <source>
        <dbReference type="SAM" id="Phobius"/>
    </source>
</evidence>
<reference evidence="2 3" key="1">
    <citation type="journal article" date="2016" name="Nat. Commun.">
        <title>Thousands of microbial genomes shed light on interconnected biogeochemical processes in an aquifer system.</title>
        <authorList>
            <person name="Anantharaman K."/>
            <person name="Brown C.T."/>
            <person name="Hug L.A."/>
            <person name="Sharon I."/>
            <person name="Castelle C.J."/>
            <person name="Probst A.J."/>
            <person name="Thomas B.C."/>
            <person name="Singh A."/>
            <person name="Wilkins M.J."/>
            <person name="Karaoz U."/>
            <person name="Brodie E.L."/>
            <person name="Williams K.H."/>
            <person name="Hubbard S.S."/>
            <person name="Banfield J.F."/>
        </authorList>
    </citation>
    <scope>NUCLEOTIDE SEQUENCE [LARGE SCALE GENOMIC DNA]</scope>
</reference>
<keyword evidence="1" id="KW-1133">Transmembrane helix</keyword>
<dbReference type="Pfam" id="PF05345">
    <property type="entry name" value="He_PIG"/>
    <property type="match status" value="1"/>
</dbReference>
<dbReference type="InterPro" id="IPR013783">
    <property type="entry name" value="Ig-like_fold"/>
</dbReference>
<name>A0A1F7IQ05_9BACT</name>
<keyword evidence="1" id="KW-0812">Transmembrane</keyword>
<evidence type="ECO:0000313" key="3">
    <source>
        <dbReference type="Proteomes" id="UP000178040"/>
    </source>
</evidence>
<keyword evidence="1" id="KW-0472">Membrane</keyword>
<accession>A0A1F7IQ05</accession>
<dbReference type="Gene3D" id="2.60.40.10">
    <property type="entry name" value="Immunoglobulins"/>
    <property type="match status" value="1"/>
</dbReference>
<dbReference type="Proteomes" id="UP000178040">
    <property type="component" value="Unassembled WGS sequence"/>
</dbReference>
<feature type="transmembrane region" description="Helical" evidence="1">
    <location>
        <begin position="12"/>
        <end position="32"/>
    </location>
</feature>
<organism evidence="2 3">
    <name type="scientific">Candidatus Roizmanbacteria bacterium RIFCSPLOWO2_01_FULL_37_16</name>
    <dbReference type="NCBI Taxonomy" id="1802058"/>
    <lineage>
        <taxon>Bacteria</taxon>
        <taxon>Candidatus Roizmaniibacteriota</taxon>
    </lineage>
</organism>
<gene>
    <name evidence="2" type="ORF">A3B40_05980</name>
</gene>
<comment type="caution">
    <text evidence="2">The sequence shown here is derived from an EMBL/GenBank/DDBJ whole genome shotgun (WGS) entry which is preliminary data.</text>
</comment>
<evidence type="ECO:0000313" key="2">
    <source>
        <dbReference type="EMBL" id="OGK45449.1"/>
    </source>
</evidence>
<dbReference type="EMBL" id="MGAI01000007">
    <property type="protein sequence ID" value="OGK45449.1"/>
    <property type="molecule type" value="Genomic_DNA"/>
</dbReference>
<dbReference type="AlphaFoldDB" id="A0A1F7IQ05"/>
<sequence>MSKHLRQKGFVAIIPLFMAVVLVGAAVTSLIYQQQKQISYLRAVTTNVHFTPTPTKRPGPGATNTPIPPQGNCFDSDGRNFYKAGYVTMDGGKTKSVDNCGLFGEVNEFICENNTIKSIPFTCTGGCTQAGIGGYCEKAPTSTPTPTKKPGPDITITAIPACKCGFWQNVGCGATNCLPGEMSQRRSCTPTGCSSEYRCVPNTSCPIINPSKTPTPIKSKSPTPIISKTPTPKPGVCIDTDGGKRYFIYGETYIQGIEPLGSSPRIFKDQCLKTSNKISDVVIEGYCTNAGSVSTVPYTCPGTCSNGACDSNIFPTKILPTKTPTPPPSSCSCSAWRNLGCGATNCLPGEMSQRRSCSPSGCSNEYRCVVNQSCPIINPSRTPTPPRPDRCILCAGGGSCPTAYYCTQQGYCRPSCLRNSPPCRMPEPICPTLTPPLVTWVPRPSGIICPLDAKQCPDGTYVGRVPPGCGFPPCPTSPVISIRPSISPSKHKPQIITNSLNSGTVNRSYRSQVRASDEDSGDNLRMTFNNLPRGLSKGGCNSVISNKKTWLTCYIVGKPANRGSYEVVVRVRDSSGNADRKVLRLRII</sequence>
<proteinExistence type="predicted"/>
<protein>
    <submittedName>
        <fullName evidence="2">Uncharacterized protein</fullName>
    </submittedName>
</protein>